<dbReference type="InterPro" id="IPR036388">
    <property type="entry name" value="WH-like_DNA-bd_sf"/>
</dbReference>
<protein>
    <submittedName>
        <fullName evidence="10">Cullin-1</fullName>
    </submittedName>
</protein>
<keyword evidence="5" id="KW-0832">Ubl conjugation</keyword>
<dbReference type="InterPro" id="IPR036317">
    <property type="entry name" value="Cullin_homology_sf"/>
</dbReference>
<evidence type="ECO:0000256" key="1">
    <source>
        <dbReference type="ARBA" id="ARBA00004906"/>
    </source>
</evidence>
<dbReference type="InterPro" id="IPR001373">
    <property type="entry name" value="Cullin_N"/>
</dbReference>
<evidence type="ECO:0000259" key="8">
    <source>
        <dbReference type="PROSITE" id="PS50069"/>
    </source>
</evidence>
<organism evidence="9 10">
    <name type="scientific">Galendromus occidentalis</name>
    <name type="common">western predatory mite</name>
    <dbReference type="NCBI Taxonomy" id="34638"/>
    <lineage>
        <taxon>Eukaryota</taxon>
        <taxon>Metazoa</taxon>
        <taxon>Ecdysozoa</taxon>
        <taxon>Arthropoda</taxon>
        <taxon>Chelicerata</taxon>
        <taxon>Arachnida</taxon>
        <taxon>Acari</taxon>
        <taxon>Parasitiformes</taxon>
        <taxon>Mesostigmata</taxon>
        <taxon>Gamasina</taxon>
        <taxon>Phytoseioidea</taxon>
        <taxon>Phytoseiidae</taxon>
        <taxon>Typhlodrominae</taxon>
        <taxon>Galendromus</taxon>
    </lineage>
</organism>
<dbReference type="InterPro" id="IPR016157">
    <property type="entry name" value="Cullin_CS"/>
</dbReference>
<dbReference type="Pfam" id="PF10557">
    <property type="entry name" value="Cullin_Nedd8"/>
    <property type="match status" value="1"/>
</dbReference>
<reference evidence="10" key="1">
    <citation type="submission" date="2025-08" db="UniProtKB">
        <authorList>
            <consortium name="RefSeq"/>
        </authorList>
    </citation>
    <scope>IDENTIFICATION</scope>
</reference>
<accession>A0AAJ7SH19</accession>
<dbReference type="InterPro" id="IPR045093">
    <property type="entry name" value="Cullin"/>
</dbReference>
<dbReference type="InterPro" id="IPR019559">
    <property type="entry name" value="Cullin_neddylation_domain"/>
</dbReference>
<dbReference type="PANTHER" id="PTHR11932">
    <property type="entry name" value="CULLIN"/>
    <property type="match status" value="1"/>
</dbReference>
<dbReference type="SUPFAM" id="SSF75632">
    <property type="entry name" value="Cullin homology domain"/>
    <property type="match status" value="1"/>
</dbReference>
<dbReference type="PROSITE" id="PS50069">
    <property type="entry name" value="CULLIN_2"/>
    <property type="match status" value="1"/>
</dbReference>
<dbReference type="Pfam" id="PF00888">
    <property type="entry name" value="Cullin"/>
    <property type="match status" value="1"/>
</dbReference>
<feature type="domain" description="Cullin family profile" evidence="8">
    <location>
        <begin position="360"/>
        <end position="588"/>
    </location>
</feature>
<evidence type="ECO:0000256" key="2">
    <source>
        <dbReference type="ARBA" id="ARBA00006019"/>
    </source>
</evidence>
<comment type="pathway">
    <text evidence="1">Protein modification; protein ubiquitination.</text>
</comment>
<dbReference type="SMART" id="SM00884">
    <property type="entry name" value="Cullin_Nedd8"/>
    <property type="match status" value="1"/>
</dbReference>
<evidence type="ECO:0000256" key="6">
    <source>
        <dbReference type="PROSITE-ProRule" id="PRU00330"/>
    </source>
</evidence>
<dbReference type="SUPFAM" id="SSF46785">
    <property type="entry name" value="Winged helix' DNA-binding domain"/>
    <property type="match status" value="1"/>
</dbReference>
<evidence type="ECO:0000256" key="7">
    <source>
        <dbReference type="RuleBase" id="RU003829"/>
    </source>
</evidence>
<dbReference type="SUPFAM" id="SSF74788">
    <property type="entry name" value="Cullin repeat-like"/>
    <property type="match status" value="1"/>
</dbReference>
<evidence type="ECO:0000256" key="3">
    <source>
        <dbReference type="ARBA" id="ARBA00022499"/>
    </source>
</evidence>
<dbReference type="GO" id="GO:0031461">
    <property type="term" value="C:cullin-RING ubiquitin ligase complex"/>
    <property type="evidence" value="ECO:0007669"/>
    <property type="project" value="InterPro"/>
</dbReference>
<dbReference type="FunFam" id="3.30.230.130:FF:000003">
    <property type="entry name" value="Cullin 2"/>
    <property type="match status" value="1"/>
</dbReference>
<evidence type="ECO:0000256" key="5">
    <source>
        <dbReference type="ARBA" id="ARBA00022843"/>
    </source>
</evidence>
<dbReference type="Gene3D" id="1.10.10.10">
    <property type="entry name" value="Winged helix-like DNA-binding domain superfamily/Winged helix DNA-binding domain"/>
    <property type="match status" value="1"/>
</dbReference>
<dbReference type="GO" id="GO:0006511">
    <property type="term" value="P:ubiquitin-dependent protein catabolic process"/>
    <property type="evidence" value="ECO:0007669"/>
    <property type="project" value="InterPro"/>
</dbReference>
<gene>
    <name evidence="10" type="primary">LOC100904374</name>
</gene>
<dbReference type="InterPro" id="IPR036390">
    <property type="entry name" value="WH_DNA-bd_sf"/>
</dbReference>
<dbReference type="Gene3D" id="3.30.230.130">
    <property type="entry name" value="Cullin, Chain C, Domain 2"/>
    <property type="match status" value="1"/>
</dbReference>
<dbReference type="FunFam" id="1.20.1310.10:FF:000023">
    <property type="entry name" value="cullin-1"/>
    <property type="match status" value="1"/>
</dbReference>
<proteinExistence type="inferred from homology"/>
<dbReference type="FunFam" id="1.20.1310.10:FF:000019">
    <property type="entry name" value="Cullin 1"/>
    <property type="match status" value="1"/>
</dbReference>
<evidence type="ECO:0000256" key="4">
    <source>
        <dbReference type="ARBA" id="ARBA00022786"/>
    </source>
</evidence>
<dbReference type="AlphaFoldDB" id="A0AAJ7SH19"/>
<dbReference type="InterPro" id="IPR059120">
    <property type="entry name" value="Cullin-like_AB"/>
</dbReference>
<keyword evidence="4" id="KW-0833">Ubl conjugation pathway</keyword>
<dbReference type="FunFam" id="1.10.10.10:FF:000014">
    <property type="entry name" value="Cullin 1"/>
    <property type="match status" value="1"/>
</dbReference>
<dbReference type="GeneID" id="100904374"/>
<keyword evidence="9" id="KW-1185">Reference proteome</keyword>
<dbReference type="InterPro" id="IPR016159">
    <property type="entry name" value="Cullin_repeat-like_dom_sf"/>
</dbReference>
<dbReference type="PROSITE" id="PS01256">
    <property type="entry name" value="CULLIN_1"/>
    <property type="match status" value="1"/>
</dbReference>
<dbReference type="Proteomes" id="UP000694867">
    <property type="component" value="Unplaced"/>
</dbReference>
<dbReference type="Pfam" id="PF26557">
    <property type="entry name" value="Cullin_AB"/>
    <property type="match status" value="1"/>
</dbReference>
<evidence type="ECO:0000313" key="9">
    <source>
        <dbReference type="Proteomes" id="UP000694867"/>
    </source>
</evidence>
<dbReference type="FunFam" id="1.20.1310.10:FF:000007">
    <property type="entry name" value="Cullin 1"/>
    <property type="match status" value="1"/>
</dbReference>
<comment type="similarity">
    <text evidence="2 6 7">Belongs to the cullin family.</text>
</comment>
<dbReference type="KEGG" id="goe:100904374"/>
<dbReference type="GO" id="GO:0031625">
    <property type="term" value="F:ubiquitin protein ligase binding"/>
    <property type="evidence" value="ECO:0007669"/>
    <property type="project" value="InterPro"/>
</dbReference>
<keyword evidence="3" id="KW-1017">Isopeptide bond</keyword>
<dbReference type="RefSeq" id="XP_028967916.1">
    <property type="nucleotide sequence ID" value="XM_029112083.1"/>
</dbReference>
<evidence type="ECO:0000313" key="10">
    <source>
        <dbReference type="RefSeq" id="XP_028967916.1"/>
    </source>
</evidence>
<dbReference type="InterPro" id="IPR016158">
    <property type="entry name" value="Cullin_homology"/>
</dbReference>
<dbReference type="Gene3D" id="1.20.1310.10">
    <property type="entry name" value="Cullin Repeats"/>
    <property type="match status" value="5"/>
</dbReference>
<sequence>MKKKRFMQLYTHVYDYCTLVHSSHRQEIIPPAATIHIAPIPIVSPRRTAAATPSGAQFVGQCLYERLRDFLTNYLKDLLKNGEGLMDEEVLKFYTLQWEEYQFSSRVLDGICSYLNRHWVKRECDGKRDVFEIYQLALVSWREYFFAPLHQVVTASVLRLIERERNGECVSTRLISGVINCYVELGLNEENPQIRGPNLTVYREAFENAETKLAEEQDRVYHYLHETTLLSLAKTCERVLIEKHLEAFHMEFKTLLTNEKNEDLSRMFKLVARVQDGLTILRAHLERHITDQGQAALEACGSDAEPKQYVAAILDVHKKYSLLVETSFKNDAGFVAALDKACGKFINNNHQTKQAQSSSKSPELLARYCDMLLKKSNRNPEEAEVEDALNQVMIVFKYVEDKDVFQRFYCKMLAKRLVSHMSASDDAEASMLTKLKAACGFEYTSKLQRMFQDITVSKELNDVFKRHLEDTHESLGMDFSIQVLSSGSWPFHQTLEFTLPHALERSLQRFTAFYSNQHSGRKLTWLYQMSKGELNANCFAKKLILQASTFQMGVLLLFNNSFSLTVQQIQEGTGMKTEHVNQIAQSLVKMKLFNSSNSDDANIGPQSELTVNETYKSKKYRVNINQPMKTETKTEQEQTHKNLEENRMVLIQAAIVRIMKMRKVYHHQQLIVEVLEQLSSRFKPMVQTIKKCIDLLIEKEYLARVEGQRDTYNYLA</sequence>
<dbReference type="SMART" id="SM00182">
    <property type="entry name" value="CULLIN"/>
    <property type="match status" value="1"/>
</dbReference>
<name>A0AAJ7SH19_9ACAR</name>